<accession>A0A060SL62</accession>
<dbReference type="Pfam" id="PF12731">
    <property type="entry name" value="Mating_N"/>
    <property type="match status" value="1"/>
</dbReference>
<protein>
    <recommendedName>
        <fullName evidence="2">Mating-type protein A-alpha/beta 1 N-terminal domain-containing protein</fullName>
    </recommendedName>
</protein>
<feature type="compositionally biased region" description="Polar residues" evidence="1">
    <location>
        <begin position="150"/>
        <end position="183"/>
    </location>
</feature>
<evidence type="ECO:0000259" key="2">
    <source>
        <dbReference type="Pfam" id="PF12731"/>
    </source>
</evidence>
<proteinExistence type="predicted"/>
<evidence type="ECO:0000313" key="4">
    <source>
        <dbReference type="Proteomes" id="UP000029665"/>
    </source>
</evidence>
<evidence type="ECO:0000313" key="3">
    <source>
        <dbReference type="EMBL" id="CDO72954.1"/>
    </source>
</evidence>
<feature type="region of interest" description="Disordered" evidence="1">
    <location>
        <begin position="99"/>
        <end position="199"/>
    </location>
</feature>
<dbReference type="Proteomes" id="UP000029665">
    <property type="component" value="Unassembled WGS sequence"/>
</dbReference>
<comment type="caution">
    <text evidence="3">The sequence shown here is derived from an EMBL/GenBank/DDBJ whole genome shotgun (WGS) entry which is preliminary data.</text>
</comment>
<evidence type="ECO:0000256" key="1">
    <source>
        <dbReference type="SAM" id="MobiDB-lite"/>
    </source>
</evidence>
<reference evidence="3" key="1">
    <citation type="submission" date="2014-01" db="EMBL/GenBank/DDBJ databases">
        <title>The genome of the white-rot fungus Pycnoporus cinnabarinus: a basidiomycete model with a versatile arsenal for lignocellulosic biomass breakdown.</title>
        <authorList>
            <person name="Levasseur A."/>
            <person name="Lomascolo A."/>
            <person name="Ruiz-Duenas F.J."/>
            <person name="Uzan E."/>
            <person name="Piumi F."/>
            <person name="Kues U."/>
            <person name="Ram A.F.J."/>
            <person name="Murat C."/>
            <person name="Haon M."/>
            <person name="Benoit I."/>
            <person name="Arfi Y."/>
            <person name="Chevret D."/>
            <person name="Drula E."/>
            <person name="Kwon M.J."/>
            <person name="Gouret P."/>
            <person name="Lesage-Meessen L."/>
            <person name="Lombard V."/>
            <person name="Mariette J."/>
            <person name="Noirot C."/>
            <person name="Park J."/>
            <person name="Patyshakuliyeva A."/>
            <person name="Wieneger R.A.B."/>
            <person name="Wosten H.A.B."/>
            <person name="Martin F."/>
            <person name="Coutinho P.M."/>
            <person name="de Vries R."/>
            <person name="Martinez A.T."/>
            <person name="Klopp C."/>
            <person name="Pontarotti P."/>
            <person name="Henrissat B."/>
            <person name="Record E."/>
        </authorList>
    </citation>
    <scope>NUCLEOTIDE SEQUENCE [LARGE SCALE GENOMIC DNA]</scope>
    <source>
        <strain evidence="3">BRFM137</strain>
    </source>
</reference>
<dbReference type="EMBL" id="CCBP010000119">
    <property type="protein sequence ID" value="CDO72954.1"/>
    <property type="molecule type" value="Genomic_DNA"/>
</dbReference>
<organism evidence="3 4">
    <name type="scientific">Pycnoporus cinnabarinus</name>
    <name type="common">Cinnabar-red polypore</name>
    <name type="synonym">Trametes cinnabarina</name>
    <dbReference type="NCBI Taxonomy" id="5643"/>
    <lineage>
        <taxon>Eukaryota</taxon>
        <taxon>Fungi</taxon>
        <taxon>Dikarya</taxon>
        <taxon>Basidiomycota</taxon>
        <taxon>Agaricomycotina</taxon>
        <taxon>Agaricomycetes</taxon>
        <taxon>Polyporales</taxon>
        <taxon>Polyporaceae</taxon>
        <taxon>Trametes</taxon>
    </lineage>
</organism>
<name>A0A060SL62_PYCCI</name>
<gene>
    <name evidence="3" type="ORF">BN946_scf185007.g8</name>
</gene>
<dbReference type="STRING" id="5643.A0A060SL62"/>
<dbReference type="AlphaFoldDB" id="A0A060SL62"/>
<dbReference type="HOGENOM" id="CLU_672923_0_0_1"/>
<dbReference type="InterPro" id="IPR024333">
    <property type="entry name" value="Mating-type_A-alpha/beta_1_N"/>
</dbReference>
<feature type="domain" description="Mating-type protein A-alpha/beta 1 N-terminal" evidence="2">
    <location>
        <begin position="4"/>
        <end position="86"/>
    </location>
</feature>
<sequence>MSTLTKRLLSAEDDFLTALEQGTEALASFDRHWEALMNEIDRAMEFDSLDYDTLILVHSTSLRISVLADASIDLFRTQDAYTSELMSHLDSLLSDIALSPKPSQHQLPPSSPRKFETSPPVKMPTSTPSPEALVTKTCKLPKRKWDEDSSSSGTQKRQRTTANAQSVPRSHCLSTARVTSTKQPRFDPPEPASTASRGEAGAFEITPLLLCRKRRASDAELSCRLGGPKRVHLGPRVHAVSDSFTASLNIRDAQRPAVESVPSFPVNCYPSTVVTDTSLNTQQQDGVDGGFTSATFPLQRSDCHNQSSSHTTVDDLDEFLRYILEPNCITNLELDCSTSEDDESAPSTPSTGSIAKRDYVYDFESPISTSSPISLSHIGTPPLIVGSHVWWGRCWWLDTSMRLGGSSGY</sequence>
<keyword evidence="4" id="KW-1185">Reference proteome</keyword>
<dbReference type="OrthoDB" id="250329at2759"/>